<dbReference type="Gene3D" id="3.20.20.140">
    <property type="entry name" value="Metal-dependent hydrolases"/>
    <property type="match status" value="1"/>
</dbReference>
<accession>A0A418Q8M6</accession>
<organism evidence="11 12">
    <name type="scientific">Corynebacterium falsenii</name>
    <dbReference type="NCBI Taxonomy" id="108486"/>
    <lineage>
        <taxon>Bacteria</taxon>
        <taxon>Bacillati</taxon>
        <taxon>Actinomycetota</taxon>
        <taxon>Actinomycetes</taxon>
        <taxon>Mycobacteriales</taxon>
        <taxon>Corynebacteriaceae</taxon>
        <taxon>Corynebacterium</taxon>
    </lineage>
</organism>
<dbReference type="AlphaFoldDB" id="A0A418Q8M6"/>
<feature type="region of interest" description="Disordered" evidence="9">
    <location>
        <begin position="504"/>
        <end position="541"/>
    </location>
</feature>
<evidence type="ECO:0000313" key="11">
    <source>
        <dbReference type="EMBL" id="RIX36069.1"/>
    </source>
</evidence>
<dbReference type="PANTHER" id="PTHR43668:SF2">
    <property type="entry name" value="ALLANTOINASE"/>
    <property type="match status" value="1"/>
</dbReference>
<evidence type="ECO:0000256" key="3">
    <source>
        <dbReference type="ARBA" id="ARBA00010368"/>
    </source>
</evidence>
<dbReference type="GO" id="GO:0008270">
    <property type="term" value="F:zinc ion binding"/>
    <property type="evidence" value="ECO:0007669"/>
    <property type="project" value="InterPro"/>
</dbReference>
<keyword evidence="7 11" id="KW-0378">Hydrolase</keyword>
<feature type="domain" description="Amidohydrolase-related" evidence="10">
    <location>
        <begin position="70"/>
        <end position="490"/>
    </location>
</feature>
<dbReference type="GO" id="GO:0006145">
    <property type="term" value="P:purine nucleobase catabolic process"/>
    <property type="evidence" value="ECO:0007669"/>
    <property type="project" value="TreeGrafter"/>
</dbReference>
<dbReference type="InterPro" id="IPR006680">
    <property type="entry name" value="Amidohydro-rel"/>
</dbReference>
<protein>
    <recommendedName>
        <fullName evidence="5">allantoinase</fullName>
        <ecNumber evidence="5">3.5.2.5</ecNumber>
    </recommendedName>
</protein>
<dbReference type="InterPro" id="IPR017593">
    <property type="entry name" value="Allantoinase"/>
</dbReference>
<dbReference type="OrthoDB" id="9803027at2"/>
<dbReference type="GO" id="GO:0004038">
    <property type="term" value="F:allantoinase activity"/>
    <property type="evidence" value="ECO:0007669"/>
    <property type="project" value="UniProtKB-EC"/>
</dbReference>
<dbReference type="PANTHER" id="PTHR43668">
    <property type="entry name" value="ALLANTOINASE"/>
    <property type="match status" value="1"/>
</dbReference>
<comment type="cofactor">
    <cofactor evidence="1">
        <name>Zn(2+)</name>
        <dbReference type="ChEBI" id="CHEBI:29105"/>
    </cofactor>
</comment>
<name>A0A418Q8M6_9CORY</name>
<feature type="compositionally biased region" description="Basic and acidic residues" evidence="9">
    <location>
        <begin position="519"/>
        <end position="535"/>
    </location>
</feature>
<evidence type="ECO:0000256" key="2">
    <source>
        <dbReference type="ARBA" id="ARBA00004968"/>
    </source>
</evidence>
<keyword evidence="8" id="KW-0862">Zinc</keyword>
<dbReference type="NCBIfam" id="TIGR03178">
    <property type="entry name" value="allantoinase"/>
    <property type="match status" value="1"/>
</dbReference>
<dbReference type="SUPFAM" id="SSF51338">
    <property type="entry name" value="Composite domain of metallo-dependent hydrolases"/>
    <property type="match status" value="1"/>
</dbReference>
<evidence type="ECO:0000313" key="12">
    <source>
        <dbReference type="Proteomes" id="UP000285278"/>
    </source>
</evidence>
<dbReference type="SUPFAM" id="SSF51556">
    <property type="entry name" value="Metallo-dependent hydrolases"/>
    <property type="match status" value="1"/>
</dbReference>
<comment type="pathway">
    <text evidence="2">Nitrogen metabolism; (S)-allantoin degradation; allantoate from (S)-allantoin: step 1/1.</text>
</comment>
<evidence type="ECO:0000256" key="6">
    <source>
        <dbReference type="ARBA" id="ARBA00022723"/>
    </source>
</evidence>
<dbReference type="InterPro" id="IPR032466">
    <property type="entry name" value="Metal_Hydrolase"/>
</dbReference>
<keyword evidence="12" id="KW-1185">Reference proteome</keyword>
<dbReference type="Pfam" id="PF01979">
    <property type="entry name" value="Amidohydro_1"/>
    <property type="match status" value="1"/>
</dbReference>
<dbReference type="InterPro" id="IPR011059">
    <property type="entry name" value="Metal-dep_hydrolase_composite"/>
</dbReference>
<evidence type="ECO:0000256" key="1">
    <source>
        <dbReference type="ARBA" id="ARBA00001947"/>
    </source>
</evidence>
<proteinExistence type="inferred from homology"/>
<keyword evidence="6" id="KW-0479">Metal-binding</keyword>
<evidence type="ECO:0000256" key="5">
    <source>
        <dbReference type="ARBA" id="ARBA00012863"/>
    </source>
</evidence>
<dbReference type="STRING" id="1451189.CFAL_00560"/>
<evidence type="ECO:0000259" key="10">
    <source>
        <dbReference type="Pfam" id="PF01979"/>
    </source>
</evidence>
<gene>
    <name evidence="11" type="primary">allB</name>
    <name evidence="11" type="ORF">D3M95_01830</name>
</gene>
<comment type="similarity">
    <text evidence="3">Belongs to the metallo-dependent hydrolases superfamily. Allantoinase family.</text>
</comment>
<evidence type="ECO:0000256" key="8">
    <source>
        <dbReference type="ARBA" id="ARBA00022833"/>
    </source>
</evidence>
<dbReference type="InterPro" id="IPR050138">
    <property type="entry name" value="DHOase/Allantoinase_Hydrolase"/>
</dbReference>
<dbReference type="Proteomes" id="UP000285278">
    <property type="component" value="Unassembled WGS sequence"/>
</dbReference>
<dbReference type="EC" id="3.5.2.5" evidence="5"/>
<dbReference type="GO" id="GO:0005737">
    <property type="term" value="C:cytoplasm"/>
    <property type="evidence" value="ECO:0007669"/>
    <property type="project" value="TreeGrafter"/>
</dbReference>
<dbReference type="GO" id="GO:0000256">
    <property type="term" value="P:allantoin catabolic process"/>
    <property type="evidence" value="ECO:0007669"/>
    <property type="project" value="InterPro"/>
</dbReference>
<evidence type="ECO:0000256" key="7">
    <source>
        <dbReference type="ARBA" id="ARBA00022801"/>
    </source>
</evidence>
<comment type="caution">
    <text evidence="11">The sequence shown here is derived from an EMBL/GenBank/DDBJ whole genome shotgun (WGS) entry which is preliminary data.</text>
</comment>
<evidence type="ECO:0000256" key="4">
    <source>
        <dbReference type="ARBA" id="ARBA00011881"/>
    </source>
</evidence>
<dbReference type="GO" id="GO:0050897">
    <property type="term" value="F:cobalt ion binding"/>
    <property type="evidence" value="ECO:0007669"/>
    <property type="project" value="InterPro"/>
</dbReference>
<comment type="subunit">
    <text evidence="4">Homotetramer.</text>
</comment>
<reference evidence="11 12" key="1">
    <citation type="submission" date="2018-09" db="EMBL/GenBank/DDBJ databases">
        <title>Optimization and identification of Corynebacterium falsenii FN1-14 from fish paste.</title>
        <authorList>
            <person name="Daroonpunt R."/>
            <person name="Tanasupawat S."/>
        </authorList>
    </citation>
    <scope>NUCLEOTIDE SEQUENCE [LARGE SCALE GENOMIC DNA]</scope>
    <source>
        <strain evidence="11 12">FN1-14</strain>
    </source>
</reference>
<sequence length="541" mass="57567">MTVQIFRARRAVIGYPEVHESPVTVVVRGGVVEKIYEGGSAEITSADLPDLPDLPDTADAEIITIPDDQILLPGLVDTHVHVNEPGRTDWEGFASVTRAAAAGGVTTLLDMPLNSIPSTVTMDALRTKRDIAQDKAKISVGFWGGVVPENLGTGELRELWDTGRVFGFKCFLLHSGVNEFRPLTPIQLQRAMEEIADFDGLLIVHAEDSETIERAEQEQQGRGGITQVYATFEASRPPEAERTAIETVIDAAERTGCRAHILHLSDAGSLELLRDAQRRGVRITAETCPHYLSLFSEEIQNGATQYKCCPPIRTAGNRERLWAGLVDGVISTVVSDHSPCTAELKKFASAADTADTSAAPAPFSAMDAEGTNLGGVGADGRGSEGSFGQAWGGVASVQLGLPVVWSQARLRGLGLTDVVRWMCTNPARWCGLTDRGAIVPGARADFVAVSADDAFVVLPDKLHHKNKVSAYAQRALAGVVHTTWVAGEVVYTADTARPTDSAAQANTATFPGGTPPLVDRPDAAGEHGGVDDKAPNRGQGN</sequence>
<dbReference type="EMBL" id="QXJK01000002">
    <property type="protein sequence ID" value="RIX36069.1"/>
    <property type="molecule type" value="Genomic_DNA"/>
</dbReference>
<dbReference type="RefSeq" id="WP_119664254.1">
    <property type="nucleotide sequence ID" value="NZ_QXJK01000002.1"/>
</dbReference>
<evidence type="ECO:0000256" key="9">
    <source>
        <dbReference type="SAM" id="MobiDB-lite"/>
    </source>
</evidence>